<evidence type="ECO:0000313" key="2">
    <source>
        <dbReference type="Proteomes" id="UP001592581"/>
    </source>
</evidence>
<organism evidence="1 2">
    <name type="scientific">Streptacidiphilus jeojiensis</name>
    <dbReference type="NCBI Taxonomy" id="3229225"/>
    <lineage>
        <taxon>Bacteria</taxon>
        <taxon>Bacillati</taxon>
        <taxon>Actinomycetota</taxon>
        <taxon>Actinomycetes</taxon>
        <taxon>Kitasatosporales</taxon>
        <taxon>Streptomycetaceae</taxon>
        <taxon>Streptacidiphilus</taxon>
    </lineage>
</organism>
<accession>A0ABV6XGV4</accession>
<dbReference type="EMBL" id="JBEUKS010000001">
    <property type="protein sequence ID" value="MFC1437490.1"/>
    <property type="molecule type" value="Genomic_DNA"/>
</dbReference>
<keyword evidence="2" id="KW-1185">Reference proteome</keyword>
<sequence>MRSGNSAFLGSSTPVGARYGSSQGHPYVNLRTAAGGKPSTTTLTFDHPTPANKWAFVLGDVDADTIKVSARGADGKALTTGQLGWKGAFNYCVNTPKPSTCTGSGPFTDKPVWNSGRATLVGRGGDTSGASGWFQPTVPITRLTLVFSVQTGIPIYQLWTVAHDSPVITDPDPLIEVTEPGVKEELVVPPGPGRSKDPHIRVVDPPRHGRLRVTGGNTLVYKPDEGFVGTDCYRYSHVDTSSRTHLTEVCVRVRPALADTGSTSLPALPLGAGLVALGFTVRTVARRIGLRR</sequence>
<gene>
    <name evidence="1" type="ORF">ABUW04_04405</name>
</gene>
<reference evidence="1 2" key="1">
    <citation type="submission" date="2024-06" db="EMBL/GenBank/DDBJ databases">
        <authorList>
            <person name="Lee S.D."/>
        </authorList>
    </citation>
    <scope>NUCLEOTIDE SEQUENCE [LARGE SCALE GENOMIC DNA]</scope>
    <source>
        <strain evidence="1 2">N1-10</strain>
    </source>
</reference>
<comment type="caution">
    <text evidence="1">The sequence shown here is derived from an EMBL/GenBank/DDBJ whole genome shotgun (WGS) entry which is preliminary data.</text>
</comment>
<dbReference type="RefSeq" id="WP_380562864.1">
    <property type="nucleotide sequence ID" value="NZ_JBEUKS010000001.1"/>
</dbReference>
<dbReference type="Gene3D" id="2.60.40.3440">
    <property type="match status" value="1"/>
</dbReference>
<name>A0ABV6XGV4_9ACTN</name>
<evidence type="ECO:0000313" key="1">
    <source>
        <dbReference type="EMBL" id="MFC1437490.1"/>
    </source>
</evidence>
<dbReference type="Proteomes" id="UP001592581">
    <property type="component" value="Unassembled WGS sequence"/>
</dbReference>
<proteinExistence type="predicted"/>
<protein>
    <submittedName>
        <fullName evidence="1">Ig-like domain-containing protein</fullName>
    </submittedName>
</protein>